<gene>
    <name evidence="1" type="ORF">PM001_LOCUS32395</name>
</gene>
<evidence type="ECO:0000313" key="1">
    <source>
        <dbReference type="EMBL" id="CAK7947245.1"/>
    </source>
</evidence>
<protein>
    <submittedName>
        <fullName evidence="1">Uncharacterized protein</fullName>
    </submittedName>
</protein>
<proteinExistence type="predicted"/>
<dbReference type="AlphaFoldDB" id="A0AAV1VLP4"/>
<name>A0AAV1VLP4_9STRA</name>
<accession>A0AAV1VLP4</accession>
<sequence length="173" mass="19984">MSVPPPAGRRERDGRSYASVTQKRPKFRLFALCIVAILCVGVNRTSPYSIQDHESVSPSVALSRAKLARLSSYMTLRRSSSHDMFAITRARATSYRSDRYEFCLRPFVANCAVHCRSRVDRYYPVDRWAPVDVVCDHYLCYKTFRPHLHRRQVTSSSLFCTRHHDRTSPGRPD</sequence>
<comment type="caution">
    <text evidence="1">The sequence shown here is derived from an EMBL/GenBank/DDBJ whole genome shotgun (WGS) entry which is preliminary data.</text>
</comment>
<evidence type="ECO:0000313" key="2">
    <source>
        <dbReference type="Proteomes" id="UP001162060"/>
    </source>
</evidence>
<dbReference type="EMBL" id="CAKLBY020000378">
    <property type="protein sequence ID" value="CAK7947245.1"/>
    <property type="molecule type" value="Genomic_DNA"/>
</dbReference>
<dbReference type="Proteomes" id="UP001162060">
    <property type="component" value="Unassembled WGS sequence"/>
</dbReference>
<reference evidence="1" key="1">
    <citation type="submission" date="2024-01" db="EMBL/GenBank/DDBJ databases">
        <authorList>
            <person name="Webb A."/>
        </authorList>
    </citation>
    <scope>NUCLEOTIDE SEQUENCE</scope>
    <source>
        <strain evidence="1">Pm1</strain>
    </source>
</reference>
<organism evidence="1 2">
    <name type="scientific">Peronospora matthiolae</name>
    <dbReference type="NCBI Taxonomy" id="2874970"/>
    <lineage>
        <taxon>Eukaryota</taxon>
        <taxon>Sar</taxon>
        <taxon>Stramenopiles</taxon>
        <taxon>Oomycota</taxon>
        <taxon>Peronosporomycetes</taxon>
        <taxon>Peronosporales</taxon>
        <taxon>Peronosporaceae</taxon>
        <taxon>Peronospora</taxon>
    </lineage>
</organism>